<dbReference type="EMBL" id="PUHW01000167">
    <property type="protein sequence ID" value="KAG0688261.1"/>
    <property type="molecule type" value="Genomic_DNA"/>
</dbReference>
<evidence type="ECO:0000313" key="15">
    <source>
        <dbReference type="Proteomes" id="UP000697127"/>
    </source>
</evidence>
<dbReference type="GO" id="GO:0051267">
    <property type="term" value="F:CP2 mannose-ethanolamine phosphotransferase activity"/>
    <property type="evidence" value="ECO:0007669"/>
    <property type="project" value="TreeGrafter"/>
</dbReference>
<feature type="domain" description="GPI ethanolamine phosphate transferase 2 C-terminal" evidence="13">
    <location>
        <begin position="326"/>
        <end position="661"/>
    </location>
</feature>
<accession>A0A9P7BEU9</accession>
<keyword evidence="10 12" id="KW-0472">Membrane</keyword>
<dbReference type="Pfam" id="PF01663">
    <property type="entry name" value="Phosphodiest"/>
    <property type="match status" value="1"/>
</dbReference>
<keyword evidence="5 12" id="KW-0337">GPI-anchor biosynthesis</keyword>
<feature type="transmembrane region" description="Helical" evidence="12">
    <location>
        <begin position="629"/>
        <end position="646"/>
    </location>
</feature>
<comment type="pathway">
    <text evidence="2 12">Glycolipid biosynthesis; glycosylphosphatidylinositol-anchor biosynthesis.</text>
</comment>
<evidence type="ECO:0000256" key="2">
    <source>
        <dbReference type="ARBA" id="ARBA00004687"/>
    </source>
</evidence>
<evidence type="ECO:0000256" key="8">
    <source>
        <dbReference type="ARBA" id="ARBA00022824"/>
    </source>
</evidence>
<feature type="transmembrane region" description="Helical" evidence="12">
    <location>
        <begin position="458"/>
        <end position="477"/>
    </location>
</feature>
<dbReference type="PANTHER" id="PTHR23072">
    <property type="entry name" value="PHOSPHATIDYLINOSITOL GLYCAN-RELATED"/>
    <property type="match status" value="1"/>
</dbReference>
<dbReference type="InterPro" id="IPR037674">
    <property type="entry name" value="PIG-G_N"/>
</dbReference>
<evidence type="ECO:0000313" key="14">
    <source>
        <dbReference type="EMBL" id="KAG0688261.1"/>
    </source>
</evidence>
<reference evidence="14" key="1">
    <citation type="submission" date="2020-11" db="EMBL/GenBank/DDBJ databases">
        <title>Kefir isolates.</title>
        <authorList>
            <person name="Marcisauskas S."/>
            <person name="Kim Y."/>
            <person name="Blasche S."/>
        </authorList>
    </citation>
    <scope>NUCLEOTIDE SEQUENCE</scope>
    <source>
        <strain evidence="14">Olga-1</strain>
    </source>
</reference>
<dbReference type="InterPro" id="IPR002591">
    <property type="entry name" value="Phosphodiest/P_Trfase"/>
</dbReference>
<evidence type="ECO:0000259" key="13">
    <source>
        <dbReference type="Pfam" id="PF19316"/>
    </source>
</evidence>
<dbReference type="OrthoDB" id="272139at2759"/>
<evidence type="ECO:0000256" key="10">
    <source>
        <dbReference type="ARBA" id="ARBA00023136"/>
    </source>
</evidence>
<dbReference type="CDD" id="cd16024">
    <property type="entry name" value="GPI_EPT_2"/>
    <property type="match status" value="1"/>
</dbReference>
<comment type="function">
    <text evidence="12">Ethanolamine phosphate transferase involved in glycosylphosphatidylinositol-anchor biosynthesis. Transfers ethanolamine phosphate to the GPI second mannose.</text>
</comment>
<dbReference type="AlphaFoldDB" id="A0A9P7BEU9"/>
<feature type="transmembrane region" description="Helical" evidence="12">
    <location>
        <begin position="489"/>
        <end position="508"/>
    </location>
</feature>
<keyword evidence="6 12" id="KW-0808">Transferase</keyword>
<dbReference type="Gene3D" id="3.40.720.10">
    <property type="entry name" value="Alkaline Phosphatase, subunit A"/>
    <property type="match status" value="1"/>
</dbReference>
<feature type="transmembrane region" description="Helical" evidence="12">
    <location>
        <begin position="388"/>
        <end position="405"/>
    </location>
</feature>
<comment type="subcellular location">
    <subcellularLocation>
        <location evidence="1 12">Endoplasmic reticulum membrane</location>
        <topology evidence="1 12">Multi-pass membrane protein</topology>
    </subcellularLocation>
</comment>
<keyword evidence="7 12" id="KW-0812">Transmembrane</keyword>
<gene>
    <name evidence="14" type="primary">LAS21</name>
    <name evidence="14" type="ORF">C6P40_001196</name>
</gene>
<organism evidence="14 15">
    <name type="scientific">Pichia californica</name>
    <dbReference type="NCBI Taxonomy" id="460514"/>
    <lineage>
        <taxon>Eukaryota</taxon>
        <taxon>Fungi</taxon>
        <taxon>Dikarya</taxon>
        <taxon>Ascomycota</taxon>
        <taxon>Saccharomycotina</taxon>
        <taxon>Pichiomycetes</taxon>
        <taxon>Pichiales</taxon>
        <taxon>Pichiaceae</taxon>
        <taxon>Pichia</taxon>
    </lineage>
</organism>
<sequence length="687" mass="78774">MHFAHQLLNSGFGVGLTAFSNPPTVTLPRLKGITTGSTPNFIDAVLNIAEDDTSSSLGDQDSWIKQMYLNDWKINMFGDDTWLKLFPNYFSKHEGTASFYVSDFTIVDNNVTRHLDYELSEDGQANWDCLILHYLGLDHIGHKGGPNSQNMPGKQYEMDNIIQRIHKEFVMKDPNTLFVVLGDHGMNDIGNHGGSSTAETSAALMLMSQKFENHNLNDNSLAPIEWNEDFTYYSRVDQIDLVPTLATMIGLPIPINNLGTFITKFLEVFPNDVIRKNVLFKNALQLKVLLDKKFNREPEPLLANMSIPELLQFLAETKEILLKTSSDYDYKFINLGLGLYTLITLISYVTFGLYFKGHFCVAFFDVVFFFVYAVNFIASSMVEEEHHLWWFFTTIFMAFVILKKLRSENIKWYSIVLMMIGLRVLKAWNNSGQKHNLKSNMKLSTYLSQLPPNIGPNVYIISLFLTLLPLLFMINAYTKDGVYLKIMQILIAMLSFLIGSLKMLSYLTETYNINNTILELPCWCIKFIFTTKKILELEDFNKINNMLYNLSQKVWLAAFVLQLLQPRLMKLFTKSSVSSKSYFINILAIISFILISQTNYLNVPIFVSLYLILFGFIENAQNSSINSNIFNLFTILLQNLTFFQFGSTNSLSSVDLTNSFNDKLSNDLFYKGDVKKYKFIEIGYECE</sequence>
<proteinExistence type="inferred from homology"/>
<protein>
    <recommendedName>
        <fullName evidence="4 12">GPI ethanolamine phosphate transferase 2</fullName>
    </recommendedName>
</protein>
<comment type="caution">
    <text evidence="14">The sequence shown here is derived from an EMBL/GenBank/DDBJ whole genome shotgun (WGS) entry which is preliminary data.</text>
</comment>
<dbReference type="Proteomes" id="UP000697127">
    <property type="component" value="Unassembled WGS sequence"/>
</dbReference>
<dbReference type="SUPFAM" id="SSF53649">
    <property type="entry name" value="Alkaline phosphatase-like"/>
    <property type="match status" value="1"/>
</dbReference>
<evidence type="ECO:0000256" key="7">
    <source>
        <dbReference type="ARBA" id="ARBA00022692"/>
    </source>
</evidence>
<evidence type="ECO:0000256" key="4">
    <source>
        <dbReference type="ARBA" id="ARBA00020830"/>
    </source>
</evidence>
<feature type="transmembrane region" description="Helical" evidence="12">
    <location>
        <begin position="601"/>
        <end position="617"/>
    </location>
</feature>
<evidence type="ECO:0000256" key="3">
    <source>
        <dbReference type="ARBA" id="ARBA00005315"/>
    </source>
</evidence>
<dbReference type="GO" id="GO:0006506">
    <property type="term" value="P:GPI anchor biosynthetic process"/>
    <property type="evidence" value="ECO:0007669"/>
    <property type="project" value="UniProtKB-KW"/>
</dbReference>
<feature type="transmembrane region" description="Helical" evidence="12">
    <location>
        <begin position="332"/>
        <end position="355"/>
    </location>
</feature>
<comment type="similarity">
    <text evidence="3 12">Belongs to the PIGG/PIGN/PIGO family. PIGG subfamily.</text>
</comment>
<dbReference type="GO" id="GO:0005789">
    <property type="term" value="C:endoplasmic reticulum membrane"/>
    <property type="evidence" value="ECO:0007669"/>
    <property type="project" value="UniProtKB-SubCell"/>
</dbReference>
<evidence type="ECO:0000256" key="9">
    <source>
        <dbReference type="ARBA" id="ARBA00022989"/>
    </source>
</evidence>
<keyword evidence="11" id="KW-0325">Glycoprotein</keyword>
<dbReference type="InterPro" id="IPR039527">
    <property type="entry name" value="PIGG/GPI7"/>
</dbReference>
<dbReference type="PANTHER" id="PTHR23072:SF0">
    <property type="entry name" value="GPI ETHANOLAMINE PHOSPHATE TRANSFERASE 2"/>
    <property type="match status" value="1"/>
</dbReference>
<keyword evidence="8 12" id="KW-0256">Endoplasmic reticulum</keyword>
<evidence type="ECO:0000256" key="12">
    <source>
        <dbReference type="RuleBase" id="RU367106"/>
    </source>
</evidence>
<dbReference type="InterPro" id="IPR017850">
    <property type="entry name" value="Alkaline_phosphatase_core_sf"/>
</dbReference>
<keyword evidence="15" id="KW-1185">Reference proteome</keyword>
<dbReference type="Pfam" id="PF19316">
    <property type="entry name" value="PIGO_PIGG"/>
    <property type="match status" value="1"/>
</dbReference>
<feature type="transmembrane region" description="Helical" evidence="12">
    <location>
        <begin position="362"/>
        <end position="382"/>
    </location>
</feature>
<keyword evidence="9 12" id="KW-1133">Transmembrane helix</keyword>
<evidence type="ECO:0000256" key="11">
    <source>
        <dbReference type="ARBA" id="ARBA00023180"/>
    </source>
</evidence>
<evidence type="ECO:0000256" key="5">
    <source>
        <dbReference type="ARBA" id="ARBA00022502"/>
    </source>
</evidence>
<dbReference type="InterPro" id="IPR045687">
    <property type="entry name" value="PIGG/GPI7_C"/>
</dbReference>
<evidence type="ECO:0000256" key="6">
    <source>
        <dbReference type="ARBA" id="ARBA00022679"/>
    </source>
</evidence>
<name>A0A9P7BEU9_9ASCO</name>
<feature type="transmembrane region" description="Helical" evidence="12">
    <location>
        <begin position="577"/>
        <end position="595"/>
    </location>
</feature>
<evidence type="ECO:0000256" key="1">
    <source>
        <dbReference type="ARBA" id="ARBA00004477"/>
    </source>
</evidence>